<proteinExistence type="predicted"/>
<evidence type="ECO:0000313" key="3">
    <source>
        <dbReference type="Proteomes" id="UP001187531"/>
    </source>
</evidence>
<dbReference type="SUPFAM" id="SSF53649">
    <property type="entry name" value="Alkaline phosphatase-like"/>
    <property type="match status" value="1"/>
</dbReference>
<evidence type="ECO:0000313" key="2">
    <source>
        <dbReference type="EMBL" id="KAK2715861.1"/>
    </source>
</evidence>
<evidence type="ECO:0000256" key="1">
    <source>
        <dbReference type="SAM" id="Phobius"/>
    </source>
</evidence>
<dbReference type="GO" id="GO:0016787">
    <property type="term" value="F:hydrolase activity"/>
    <property type="evidence" value="ECO:0007669"/>
    <property type="project" value="UniProtKB-ARBA"/>
</dbReference>
<keyword evidence="1" id="KW-0472">Membrane</keyword>
<organism evidence="2 3">
    <name type="scientific">Artemia franciscana</name>
    <name type="common">Brine shrimp</name>
    <name type="synonym">Artemia sanfranciscana</name>
    <dbReference type="NCBI Taxonomy" id="6661"/>
    <lineage>
        <taxon>Eukaryota</taxon>
        <taxon>Metazoa</taxon>
        <taxon>Ecdysozoa</taxon>
        <taxon>Arthropoda</taxon>
        <taxon>Crustacea</taxon>
        <taxon>Branchiopoda</taxon>
        <taxon>Anostraca</taxon>
        <taxon>Artemiidae</taxon>
        <taxon>Artemia</taxon>
    </lineage>
</organism>
<dbReference type="InterPro" id="IPR017850">
    <property type="entry name" value="Alkaline_phosphatase_core_sf"/>
</dbReference>
<dbReference type="Proteomes" id="UP001187531">
    <property type="component" value="Unassembled WGS sequence"/>
</dbReference>
<dbReference type="Pfam" id="PF01663">
    <property type="entry name" value="Phosphodiest"/>
    <property type="match status" value="1"/>
</dbReference>
<accession>A0AA88I0I6</accession>
<feature type="transmembrane region" description="Helical" evidence="1">
    <location>
        <begin position="422"/>
        <end position="444"/>
    </location>
</feature>
<reference evidence="2" key="1">
    <citation type="submission" date="2023-07" db="EMBL/GenBank/DDBJ databases">
        <title>Chromosome-level genome assembly of Artemia franciscana.</title>
        <authorList>
            <person name="Jo E."/>
        </authorList>
    </citation>
    <scope>NUCLEOTIDE SEQUENCE</scope>
    <source>
        <tissue evidence="2">Whole body</tissue>
    </source>
</reference>
<gene>
    <name evidence="2" type="ORF">QYM36_010430</name>
</gene>
<dbReference type="Gene3D" id="3.40.720.10">
    <property type="entry name" value="Alkaline Phosphatase, subunit A"/>
    <property type="match status" value="1"/>
</dbReference>
<dbReference type="CDD" id="cd16018">
    <property type="entry name" value="Enpp"/>
    <property type="match status" value="1"/>
</dbReference>
<dbReference type="EMBL" id="JAVRJZ010000012">
    <property type="protein sequence ID" value="KAK2715861.1"/>
    <property type="molecule type" value="Genomic_DNA"/>
</dbReference>
<name>A0AA88I0I6_ARTSF</name>
<sequence>MKNTEAYFVCYVLSIFHVVSATNQLILISFDGFRHDYLQKTKLPNIEGIADNGVKAPYIVSTFTTKTLVNHFTSVTGVSAETHGIMNNVFYDKTLKRDLSAKDALFWQWGIGTITPIWSANEAIPGKYSGSSMWPGSTFVDRPTYDIPFNLSIPWKDRIDTALKWIVNEEKPAAFVSLYFEEPDMTAHLYGPDSKEVVDMLHTVDNTTGYILQRLTEMNLIDDFNVIITSDHGFTSVNSEKMINISAIVSTDSCTFHGDTPVMHVLPKEGLEEYVYNRFKKASASQNFTVYLNTELPKEWGYSNPDRTLPIVLVADEGYVFDDFDKTMDWMESAYNRTKSPKTTYGNHGYDPRLSSMHPFFVAQGPQFKSNFIGKPFHIVDMYEMMCRLLGISEVPFNEGKLERVEEYLLISHSIPWYEDSILIGFGVLVALAFIASVFLLLWISCSVKRSKVTIRVKSPSPRRKVPDDTKERWETEGLLYFNKFEEV</sequence>
<protein>
    <submittedName>
        <fullName evidence="2">Uncharacterized protein</fullName>
    </submittedName>
</protein>
<dbReference type="PANTHER" id="PTHR10151">
    <property type="entry name" value="ECTONUCLEOTIDE PYROPHOSPHATASE/PHOSPHODIESTERASE"/>
    <property type="match status" value="1"/>
</dbReference>
<comment type="caution">
    <text evidence="2">The sequence shown here is derived from an EMBL/GenBank/DDBJ whole genome shotgun (WGS) entry which is preliminary data.</text>
</comment>
<dbReference type="PANTHER" id="PTHR10151:SF120">
    <property type="entry name" value="BIS(5'-ADENOSYL)-TRIPHOSPHATASE"/>
    <property type="match status" value="1"/>
</dbReference>
<keyword evidence="3" id="KW-1185">Reference proteome</keyword>
<dbReference type="AlphaFoldDB" id="A0AA88I0I6"/>
<keyword evidence="1" id="KW-0812">Transmembrane</keyword>
<dbReference type="Gene3D" id="3.30.1360.180">
    <property type="match status" value="1"/>
</dbReference>
<dbReference type="InterPro" id="IPR002591">
    <property type="entry name" value="Phosphodiest/P_Trfase"/>
</dbReference>
<keyword evidence="1" id="KW-1133">Transmembrane helix</keyword>